<evidence type="ECO:0000313" key="3">
    <source>
        <dbReference type="Proteomes" id="UP000824120"/>
    </source>
</evidence>
<reference evidence="2 3" key="1">
    <citation type="submission" date="2020-09" db="EMBL/GenBank/DDBJ databases">
        <title>De no assembly of potato wild relative species, Solanum commersonii.</title>
        <authorList>
            <person name="Cho K."/>
        </authorList>
    </citation>
    <scope>NUCLEOTIDE SEQUENCE [LARGE SCALE GENOMIC DNA]</scope>
    <source>
        <strain evidence="2">LZ3.2</strain>
        <tissue evidence="2">Leaf</tissue>
    </source>
</reference>
<feature type="compositionally biased region" description="Basic and acidic residues" evidence="1">
    <location>
        <begin position="162"/>
        <end position="173"/>
    </location>
</feature>
<evidence type="ECO:0000313" key="2">
    <source>
        <dbReference type="EMBL" id="KAG5621738.1"/>
    </source>
</evidence>
<dbReference type="EMBL" id="JACXVP010000002">
    <property type="protein sequence ID" value="KAG5621738.1"/>
    <property type="molecule type" value="Genomic_DNA"/>
</dbReference>
<feature type="compositionally biased region" description="Low complexity" evidence="1">
    <location>
        <begin position="190"/>
        <end position="203"/>
    </location>
</feature>
<feature type="compositionally biased region" description="Pro residues" evidence="1">
    <location>
        <begin position="177"/>
        <end position="189"/>
    </location>
</feature>
<dbReference type="Proteomes" id="UP000824120">
    <property type="component" value="Chromosome 2"/>
</dbReference>
<gene>
    <name evidence="2" type="ORF">H5410_006956</name>
</gene>
<dbReference type="AlphaFoldDB" id="A0A9J6AC31"/>
<evidence type="ECO:0000256" key="1">
    <source>
        <dbReference type="SAM" id="MobiDB-lite"/>
    </source>
</evidence>
<name>A0A9J6AC31_SOLCO</name>
<accession>A0A9J6AC31</accession>
<comment type="caution">
    <text evidence="2">The sequence shown here is derived from an EMBL/GenBank/DDBJ whole genome shotgun (WGS) entry which is preliminary data.</text>
</comment>
<proteinExistence type="predicted"/>
<organism evidence="2 3">
    <name type="scientific">Solanum commersonii</name>
    <name type="common">Commerson's wild potato</name>
    <name type="synonym">Commerson's nightshade</name>
    <dbReference type="NCBI Taxonomy" id="4109"/>
    <lineage>
        <taxon>Eukaryota</taxon>
        <taxon>Viridiplantae</taxon>
        <taxon>Streptophyta</taxon>
        <taxon>Embryophyta</taxon>
        <taxon>Tracheophyta</taxon>
        <taxon>Spermatophyta</taxon>
        <taxon>Magnoliopsida</taxon>
        <taxon>eudicotyledons</taxon>
        <taxon>Gunneridae</taxon>
        <taxon>Pentapetalae</taxon>
        <taxon>asterids</taxon>
        <taxon>lamiids</taxon>
        <taxon>Solanales</taxon>
        <taxon>Solanaceae</taxon>
        <taxon>Solanoideae</taxon>
        <taxon>Solaneae</taxon>
        <taxon>Solanum</taxon>
    </lineage>
</organism>
<sequence length="452" mass="51367">MASSSKSPVEIEILTSSDTSLAIISKESPPYVIWVFVDGIIHIMSINGSSPLPAYEEVHFQDLPLVLLPDAPSGGKVRWVRKLELSNVHNSDEIPLAKLVRKKSKRRLKNVNGHFVSNPMSDPSSPTDIPSLPTVKVPQTRQKHRQVKVDLISALAARKMTHDDLVSSKDRRSTLPQNPPNLNPLPKPRNIPFLSPLPNLHPNSNPPNNPPPTLKRNRLLPMFPLIALCLILMLNICLRPIHQFLYLSLTELFTFKSDELSFTSVVRNTPIHLVPVDVARILGILSEKWSRYVKLEWPHLPNHTSALSISQKFSSKPNLTHHRGVDKNEMSPLYQLYFDRKQHRTKPNFLDLTIMELMDTEVPIDLPTLIIKHIHRVLHQDENGHVIPYGFWMASIFKAFDVPVQVWYAQIVKDVVGRVNHMALPISMRNLETPLQRLKNQLAAKEDELIAI</sequence>
<feature type="compositionally biased region" description="Pro residues" evidence="1">
    <location>
        <begin position="204"/>
        <end position="213"/>
    </location>
</feature>
<feature type="region of interest" description="Disordered" evidence="1">
    <location>
        <begin position="162"/>
        <end position="213"/>
    </location>
</feature>
<keyword evidence="3" id="KW-1185">Reference proteome</keyword>
<protein>
    <submittedName>
        <fullName evidence="2">Uncharacterized protein</fullName>
    </submittedName>
</protein>